<keyword evidence="4" id="KW-0677">Repeat</keyword>
<protein>
    <recommendedName>
        <fullName evidence="9">Cellulose synthase operon C C-terminal domain-containing protein</fullName>
    </recommendedName>
</protein>
<feature type="domain" description="Cellulose synthase operon C C-terminal" evidence="9">
    <location>
        <begin position="584"/>
        <end position="934"/>
    </location>
</feature>
<accession>A0A5M6IP38</accession>
<evidence type="ECO:0000256" key="2">
    <source>
        <dbReference type="ARBA" id="ARBA00005886"/>
    </source>
</evidence>
<organism evidence="10 11">
    <name type="scientific">Rhodovastum atsumiense</name>
    <dbReference type="NCBI Taxonomy" id="504468"/>
    <lineage>
        <taxon>Bacteria</taxon>
        <taxon>Pseudomonadati</taxon>
        <taxon>Pseudomonadota</taxon>
        <taxon>Alphaproteobacteria</taxon>
        <taxon>Acetobacterales</taxon>
        <taxon>Acetobacteraceae</taxon>
        <taxon>Rhodovastum</taxon>
    </lineage>
</organism>
<sequence>MAELGAQRPSGAARHHHAGRVQPVRPRHAQPGAPRWPAWPQAPSRITSQSMTPQPHPLPRQDGPAPDTAEPGFRQALQVMTVLVPVAAIAGVGLGGLTDLALGQFDRAMAELVPASAAPRPAAPPPFVLSSPLPPQEPQDTGAWSQDTAAVPAIPPAVRPRFDAWLAEAASPPWARPAEAVIGPKTTIRPRAGAAPDWAGDPASDREASERMDVAVATPAPPAPVPAPEPRTTIAEAPSVPPPSPPAAPAPAPANRAFEVLLQQADMWQSRNEPERARDSLRRALLLAPGHPEAEARLRAMAPSRAAPWTTPREWPAQAAAIPAGVKVAFTPFALTPPVAPAPAPGPRQVLALRETLLRREPANMAARQDAVQAALALNERVRARQLAQDGLRQAPNDPQAWLVAADLERGLGEEARATRHLERARDLQAQLASYRTPAPGRAYAAAAPGRGPGGATGTAPVVVMALVDDAADEAGALGPLPLQPGAPARPRPARPVAPAAPAPAPLPANNDPDPWQTPFVNPFRRGGEPAMRTADTTLTILPRDTDPLLRDIDRDIATLRNEVAPWVQGGLDIRGRSGDSGTSRLTQYTTPLQANFSPGGTGRLRIDITPTILDAGRLDGNNPWAYSSFGSTGLALQGSGTSVTYGGPTVPSQQASGVGLGLAYLLNSLKVDVGSSPLGFPTTNVLGGIEWAPQLTEKLRLRLTGERRAIEDSLLSYAGTRDPVTGQTWGGVTRTGGRAQLELSAGPMELHAGVGGAMLRGRHVQDNSMVTVQAGGSLPLWKTPTQELRGGLELTYFQYAKNLSGYTLGQGGYFSPQSYVSAIMPITYREQVNDWLSWEVGVGAGVQSYRSSSSDYFPLDPALQGAWAAKAATMTGMTAQLPASSKTGFAGSARAAVDYAVSPSLTLSGRFGYQQVGNFREATGMLVAKYVFNGATP</sequence>
<feature type="region of interest" description="Disordered" evidence="8">
    <location>
        <begin position="1"/>
        <end position="71"/>
    </location>
</feature>
<gene>
    <name evidence="10" type="ORF">F1189_24630</name>
</gene>
<feature type="compositionally biased region" description="Polar residues" evidence="8">
    <location>
        <begin position="44"/>
        <end position="53"/>
    </location>
</feature>
<keyword evidence="5" id="KW-0802">TPR repeat</keyword>
<dbReference type="OrthoDB" id="174989at2"/>
<dbReference type="GO" id="GO:0006011">
    <property type="term" value="P:UDP-alpha-D-glucose metabolic process"/>
    <property type="evidence" value="ECO:0007669"/>
    <property type="project" value="InterPro"/>
</dbReference>
<feature type="compositionally biased region" description="Pro residues" evidence="8">
    <location>
        <begin position="239"/>
        <end position="252"/>
    </location>
</feature>
<evidence type="ECO:0000256" key="4">
    <source>
        <dbReference type="ARBA" id="ARBA00022737"/>
    </source>
</evidence>
<feature type="compositionally biased region" description="Pro residues" evidence="8">
    <location>
        <begin position="482"/>
        <end position="507"/>
    </location>
</feature>
<dbReference type="EMBL" id="VWPK01000053">
    <property type="protein sequence ID" value="KAA5609318.1"/>
    <property type="molecule type" value="Genomic_DNA"/>
</dbReference>
<dbReference type="Proteomes" id="UP000325255">
    <property type="component" value="Unassembled WGS sequence"/>
</dbReference>
<keyword evidence="7" id="KW-0998">Cell outer membrane</keyword>
<dbReference type="InterPro" id="IPR008410">
    <property type="entry name" value="BCSC_C"/>
</dbReference>
<evidence type="ECO:0000313" key="10">
    <source>
        <dbReference type="EMBL" id="KAA5609318.1"/>
    </source>
</evidence>
<keyword evidence="3" id="KW-0732">Signal</keyword>
<feature type="compositionally biased region" description="Low complexity" evidence="8">
    <location>
        <begin position="189"/>
        <end position="202"/>
    </location>
</feature>
<dbReference type="InterPro" id="IPR003921">
    <property type="entry name" value="Cell_synth_C"/>
</dbReference>
<evidence type="ECO:0000259" key="9">
    <source>
        <dbReference type="Pfam" id="PF05420"/>
    </source>
</evidence>
<feature type="compositionally biased region" description="Pro residues" evidence="8">
    <location>
        <begin position="219"/>
        <end position="229"/>
    </location>
</feature>
<dbReference type="PRINTS" id="PR01441">
    <property type="entry name" value="CELLSNTHASEC"/>
</dbReference>
<reference evidence="10 11" key="1">
    <citation type="submission" date="2019-09" db="EMBL/GenBank/DDBJ databases">
        <title>Genome sequence of Rhodovastum atsumiense, a diverse member of the Acetobacteraceae family of non-sulfur purple photosynthetic bacteria.</title>
        <authorList>
            <person name="Meyer T."/>
            <person name="Kyndt J."/>
        </authorList>
    </citation>
    <scope>NUCLEOTIDE SEQUENCE [LARGE SCALE GENOMIC DNA]</scope>
    <source>
        <strain evidence="10 11">DSM 21279</strain>
    </source>
</reference>
<evidence type="ECO:0000256" key="8">
    <source>
        <dbReference type="SAM" id="MobiDB-lite"/>
    </source>
</evidence>
<dbReference type="Gene3D" id="1.25.40.10">
    <property type="entry name" value="Tetratricopeptide repeat domain"/>
    <property type="match status" value="1"/>
</dbReference>
<name>A0A5M6IP38_9PROT</name>
<dbReference type="Pfam" id="PF05420">
    <property type="entry name" value="BCSC_C"/>
    <property type="match status" value="1"/>
</dbReference>
<comment type="subcellular location">
    <subcellularLocation>
        <location evidence="1">Cell outer membrane</location>
        <topology evidence="1">Peripheral membrane protein</topology>
    </subcellularLocation>
</comment>
<evidence type="ECO:0000256" key="3">
    <source>
        <dbReference type="ARBA" id="ARBA00022729"/>
    </source>
</evidence>
<keyword evidence="11" id="KW-1185">Reference proteome</keyword>
<dbReference type="InterPro" id="IPR011990">
    <property type="entry name" value="TPR-like_helical_dom_sf"/>
</dbReference>
<dbReference type="AlphaFoldDB" id="A0A5M6IP38"/>
<keyword evidence="6" id="KW-0472">Membrane</keyword>
<evidence type="ECO:0000256" key="5">
    <source>
        <dbReference type="ARBA" id="ARBA00022803"/>
    </source>
</evidence>
<evidence type="ECO:0000256" key="7">
    <source>
        <dbReference type="ARBA" id="ARBA00023237"/>
    </source>
</evidence>
<comment type="caution">
    <text evidence="10">The sequence shown here is derived from an EMBL/GenBank/DDBJ whole genome shotgun (WGS) entry which is preliminary data.</text>
</comment>
<dbReference type="SUPFAM" id="SSF48452">
    <property type="entry name" value="TPR-like"/>
    <property type="match status" value="1"/>
</dbReference>
<evidence type="ECO:0000256" key="6">
    <source>
        <dbReference type="ARBA" id="ARBA00023136"/>
    </source>
</evidence>
<dbReference type="GO" id="GO:0009279">
    <property type="term" value="C:cell outer membrane"/>
    <property type="evidence" value="ECO:0007669"/>
    <property type="project" value="UniProtKB-SubCell"/>
</dbReference>
<comment type="similarity">
    <text evidence="2">Belongs to the AcsC/BcsC family.</text>
</comment>
<feature type="region of interest" description="Disordered" evidence="8">
    <location>
        <begin position="477"/>
        <end position="516"/>
    </location>
</feature>
<dbReference type="GO" id="GO:0030244">
    <property type="term" value="P:cellulose biosynthetic process"/>
    <property type="evidence" value="ECO:0007669"/>
    <property type="project" value="InterPro"/>
</dbReference>
<feature type="compositionally biased region" description="Basic and acidic residues" evidence="8">
    <location>
        <begin position="203"/>
        <end position="213"/>
    </location>
</feature>
<evidence type="ECO:0000313" key="11">
    <source>
        <dbReference type="Proteomes" id="UP000325255"/>
    </source>
</evidence>
<evidence type="ECO:0000256" key="1">
    <source>
        <dbReference type="ARBA" id="ARBA00004339"/>
    </source>
</evidence>
<proteinExistence type="inferred from homology"/>
<feature type="region of interest" description="Disordered" evidence="8">
    <location>
        <begin position="189"/>
        <end position="252"/>
    </location>
</feature>